<dbReference type="SUPFAM" id="SSF56672">
    <property type="entry name" value="DNA/RNA polymerases"/>
    <property type="match status" value="1"/>
</dbReference>
<gene>
    <name evidence="1" type="ORF">Tcan_00453</name>
</gene>
<dbReference type="OrthoDB" id="5872779at2759"/>
<dbReference type="PANTHER" id="PTHR47331">
    <property type="entry name" value="PHD-TYPE DOMAIN-CONTAINING PROTEIN"/>
    <property type="match status" value="1"/>
</dbReference>
<dbReference type="InterPro" id="IPR008042">
    <property type="entry name" value="Retrotrans_Pao"/>
</dbReference>
<dbReference type="InterPro" id="IPR043502">
    <property type="entry name" value="DNA/RNA_pol_sf"/>
</dbReference>
<dbReference type="STRING" id="6265.A0A0B2W725"/>
<reference evidence="1 2" key="1">
    <citation type="submission" date="2014-11" db="EMBL/GenBank/DDBJ databases">
        <title>Genetic blueprint of the zoonotic pathogen Toxocara canis.</title>
        <authorList>
            <person name="Zhu X.-Q."/>
            <person name="Korhonen P.K."/>
            <person name="Cai H."/>
            <person name="Young N.D."/>
            <person name="Nejsum P."/>
            <person name="von Samson-Himmelstjerna G."/>
            <person name="Boag P.R."/>
            <person name="Tan P."/>
            <person name="Li Q."/>
            <person name="Min J."/>
            <person name="Yang Y."/>
            <person name="Wang X."/>
            <person name="Fang X."/>
            <person name="Hall R.S."/>
            <person name="Hofmann A."/>
            <person name="Sternberg P.W."/>
            <person name="Jex A.R."/>
            <person name="Gasser R.B."/>
        </authorList>
    </citation>
    <scope>NUCLEOTIDE SEQUENCE [LARGE SCALE GENOMIC DNA]</scope>
    <source>
        <strain evidence="1">PN_DK_2014</strain>
    </source>
</reference>
<dbReference type="Proteomes" id="UP000031036">
    <property type="component" value="Unassembled WGS sequence"/>
</dbReference>
<evidence type="ECO:0000313" key="1">
    <source>
        <dbReference type="EMBL" id="KHN89075.1"/>
    </source>
</evidence>
<evidence type="ECO:0008006" key="3">
    <source>
        <dbReference type="Google" id="ProtNLM"/>
    </source>
</evidence>
<sequence>GPTKILGLVWDKVTDHIHLRLESLPSEQLTKRTILSSLQSIFDPLGLLAPTLVSIKVFLQKLWKNQYNWDEILRQQEQTEWNNILKRWDAIEFVIPRRVKFETGQCELHVFVDASALAYAAAVYLVHRGSGQAFLIFAKSRLSPVQGMTIPRLELMAALIGSRAIEYVHKHLKPLQLSSNWPQTLWSDSQVVLQWIANPGNHGRFVDNRVAEIRNTKIVCRYVPTDDNPADVVSRGCSPRELLHHPLWWKGPLWLCKDPSEWPKWKEHPTPGTENTSLLTIVAKGPHVKMRTKILHEPIIQPERFSSWRKMKHCVGRVLEFINRIRSPS</sequence>
<dbReference type="OMA" id="TRANEWR"/>
<evidence type="ECO:0000313" key="2">
    <source>
        <dbReference type="Proteomes" id="UP000031036"/>
    </source>
</evidence>
<feature type="non-terminal residue" evidence="1">
    <location>
        <position position="329"/>
    </location>
</feature>
<dbReference type="AlphaFoldDB" id="A0A0B2W725"/>
<comment type="caution">
    <text evidence="1">The sequence shown here is derived from an EMBL/GenBank/DDBJ whole genome shotgun (WGS) entry which is preliminary data.</text>
</comment>
<organism evidence="1 2">
    <name type="scientific">Toxocara canis</name>
    <name type="common">Canine roundworm</name>
    <dbReference type="NCBI Taxonomy" id="6265"/>
    <lineage>
        <taxon>Eukaryota</taxon>
        <taxon>Metazoa</taxon>
        <taxon>Ecdysozoa</taxon>
        <taxon>Nematoda</taxon>
        <taxon>Chromadorea</taxon>
        <taxon>Rhabditida</taxon>
        <taxon>Spirurina</taxon>
        <taxon>Ascaridomorpha</taxon>
        <taxon>Ascaridoidea</taxon>
        <taxon>Toxocaridae</taxon>
        <taxon>Toxocara</taxon>
    </lineage>
</organism>
<name>A0A0B2W725_TOXCA</name>
<dbReference type="Pfam" id="PF05380">
    <property type="entry name" value="Peptidase_A17"/>
    <property type="match status" value="1"/>
</dbReference>
<protein>
    <recommendedName>
        <fullName evidence="3">Pao retrotransposon peptidase</fullName>
    </recommendedName>
</protein>
<proteinExistence type="predicted"/>
<dbReference type="EMBL" id="JPKZ01000066">
    <property type="protein sequence ID" value="KHN89075.1"/>
    <property type="molecule type" value="Genomic_DNA"/>
</dbReference>
<feature type="non-terminal residue" evidence="1">
    <location>
        <position position="1"/>
    </location>
</feature>
<keyword evidence="2" id="KW-1185">Reference proteome</keyword>
<accession>A0A0B2W725</accession>